<keyword evidence="1" id="KW-0472">Membrane</keyword>
<evidence type="ECO:0000313" key="3">
    <source>
        <dbReference type="Proteomes" id="UP000770717"/>
    </source>
</evidence>
<evidence type="ECO:0000313" key="2">
    <source>
        <dbReference type="EMBL" id="KAG9460223.1"/>
    </source>
</evidence>
<feature type="transmembrane region" description="Helical" evidence="1">
    <location>
        <begin position="76"/>
        <end position="95"/>
    </location>
</feature>
<keyword evidence="1" id="KW-1133">Transmembrane helix</keyword>
<feature type="transmembrane region" description="Helical" evidence="1">
    <location>
        <begin position="16"/>
        <end position="45"/>
    </location>
</feature>
<comment type="caution">
    <text evidence="2">The sequence shown here is derived from an EMBL/GenBank/DDBJ whole genome shotgun (WGS) entry which is preliminary data.</text>
</comment>
<gene>
    <name evidence="2" type="ORF">GDO78_023206</name>
</gene>
<accession>A0A8J6E722</accession>
<reference evidence="2" key="1">
    <citation type="thesis" date="2020" institute="ProQuest LLC" country="789 East Eisenhower Parkway, Ann Arbor, MI, USA">
        <title>Comparative Genomics and Chromosome Evolution.</title>
        <authorList>
            <person name="Mudd A.B."/>
        </authorList>
    </citation>
    <scope>NUCLEOTIDE SEQUENCE</scope>
    <source>
        <strain evidence="2">HN-11 Male</strain>
        <tissue evidence="2">Kidney and liver</tissue>
    </source>
</reference>
<dbReference type="EMBL" id="WNTK01096595">
    <property type="protein sequence ID" value="KAG9460223.1"/>
    <property type="molecule type" value="Genomic_DNA"/>
</dbReference>
<evidence type="ECO:0000256" key="1">
    <source>
        <dbReference type="SAM" id="Phobius"/>
    </source>
</evidence>
<dbReference type="AlphaFoldDB" id="A0A8J6E722"/>
<dbReference type="Proteomes" id="UP000770717">
    <property type="component" value="Unassembled WGS sequence"/>
</dbReference>
<protein>
    <submittedName>
        <fullName evidence="2">Uncharacterized protein</fullName>
    </submittedName>
</protein>
<organism evidence="2 3">
    <name type="scientific">Eleutherodactylus coqui</name>
    <name type="common">Puerto Rican coqui</name>
    <dbReference type="NCBI Taxonomy" id="57060"/>
    <lineage>
        <taxon>Eukaryota</taxon>
        <taxon>Metazoa</taxon>
        <taxon>Chordata</taxon>
        <taxon>Craniata</taxon>
        <taxon>Vertebrata</taxon>
        <taxon>Euteleostomi</taxon>
        <taxon>Amphibia</taxon>
        <taxon>Batrachia</taxon>
        <taxon>Anura</taxon>
        <taxon>Neobatrachia</taxon>
        <taxon>Hyloidea</taxon>
        <taxon>Eleutherodactylidae</taxon>
        <taxon>Eleutherodactylinae</taxon>
        <taxon>Eleutherodactylus</taxon>
        <taxon>Eleutherodactylus</taxon>
    </lineage>
</organism>
<keyword evidence="1" id="KW-0812">Transmembrane</keyword>
<sequence length="114" mass="13159">MKDHIFNLCCVLFQSYIFFVMPCFIVGQCCQLHLLYLTLVCFIYLPEAAPPLPMACVCYCNLALFKQIGLKCPPDTAHWLIFMIWFWVSVLESNIHPFALILLRMCVTICIGQC</sequence>
<name>A0A8J6E722_ELECQ</name>
<keyword evidence="3" id="KW-1185">Reference proteome</keyword>
<proteinExistence type="predicted"/>